<sequence>MLDGQTNKKCDCFMPPYRSKKTPSLTNQGKDIEPWTFHIQVDIIGTNFLTKFHKDHVNKENAPPPGSHFHEDPTVNVASRVVHFFQPNIIIFKLIQDIIKTNLLTKFHEDWTKNVASRVLTRKNARPWWPYIIGTNLLTKFHDYQKINVAS</sequence>
<name>A0A9D4MXV4_DREPO</name>
<keyword evidence="2" id="KW-1185">Reference proteome</keyword>
<reference evidence="1" key="2">
    <citation type="submission" date="2020-11" db="EMBL/GenBank/DDBJ databases">
        <authorList>
            <person name="McCartney M.A."/>
            <person name="Auch B."/>
            <person name="Kono T."/>
            <person name="Mallez S."/>
            <person name="Becker A."/>
            <person name="Gohl D.M."/>
            <person name="Silverstein K.A.T."/>
            <person name="Koren S."/>
            <person name="Bechman K.B."/>
            <person name="Herman A."/>
            <person name="Abrahante J.E."/>
            <person name="Garbe J."/>
        </authorList>
    </citation>
    <scope>NUCLEOTIDE SEQUENCE</scope>
    <source>
        <strain evidence="1">Duluth1</strain>
        <tissue evidence="1">Whole animal</tissue>
    </source>
</reference>
<proteinExistence type="predicted"/>
<gene>
    <name evidence="1" type="ORF">DPMN_007931</name>
</gene>
<dbReference type="EMBL" id="JAIWYP010000001">
    <property type="protein sequence ID" value="KAH3883961.1"/>
    <property type="molecule type" value="Genomic_DNA"/>
</dbReference>
<comment type="caution">
    <text evidence="1">The sequence shown here is derived from an EMBL/GenBank/DDBJ whole genome shotgun (WGS) entry which is preliminary data.</text>
</comment>
<evidence type="ECO:0000313" key="2">
    <source>
        <dbReference type="Proteomes" id="UP000828390"/>
    </source>
</evidence>
<evidence type="ECO:0000313" key="1">
    <source>
        <dbReference type="EMBL" id="KAH3883961.1"/>
    </source>
</evidence>
<protein>
    <submittedName>
        <fullName evidence="1">Uncharacterized protein</fullName>
    </submittedName>
</protein>
<dbReference type="Proteomes" id="UP000828390">
    <property type="component" value="Unassembled WGS sequence"/>
</dbReference>
<dbReference type="AlphaFoldDB" id="A0A9D4MXV4"/>
<organism evidence="1 2">
    <name type="scientific">Dreissena polymorpha</name>
    <name type="common">Zebra mussel</name>
    <name type="synonym">Mytilus polymorpha</name>
    <dbReference type="NCBI Taxonomy" id="45954"/>
    <lineage>
        <taxon>Eukaryota</taxon>
        <taxon>Metazoa</taxon>
        <taxon>Spiralia</taxon>
        <taxon>Lophotrochozoa</taxon>
        <taxon>Mollusca</taxon>
        <taxon>Bivalvia</taxon>
        <taxon>Autobranchia</taxon>
        <taxon>Heteroconchia</taxon>
        <taxon>Euheterodonta</taxon>
        <taxon>Imparidentia</taxon>
        <taxon>Neoheterodontei</taxon>
        <taxon>Myida</taxon>
        <taxon>Dreissenoidea</taxon>
        <taxon>Dreissenidae</taxon>
        <taxon>Dreissena</taxon>
    </lineage>
</organism>
<reference evidence="1" key="1">
    <citation type="journal article" date="2019" name="bioRxiv">
        <title>The Genome of the Zebra Mussel, Dreissena polymorpha: A Resource for Invasive Species Research.</title>
        <authorList>
            <person name="McCartney M.A."/>
            <person name="Auch B."/>
            <person name="Kono T."/>
            <person name="Mallez S."/>
            <person name="Zhang Y."/>
            <person name="Obille A."/>
            <person name="Becker A."/>
            <person name="Abrahante J.E."/>
            <person name="Garbe J."/>
            <person name="Badalamenti J.P."/>
            <person name="Herman A."/>
            <person name="Mangelson H."/>
            <person name="Liachko I."/>
            <person name="Sullivan S."/>
            <person name="Sone E.D."/>
            <person name="Koren S."/>
            <person name="Silverstein K.A.T."/>
            <person name="Beckman K.B."/>
            <person name="Gohl D.M."/>
        </authorList>
    </citation>
    <scope>NUCLEOTIDE SEQUENCE</scope>
    <source>
        <strain evidence="1">Duluth1</strain>
        <tissue evidence="1">Whole animal</tissue>
    </source>
</reference>
<accession>A0A9D4MXV4</accession>